<evidence type="ECO:0000256" key="5">
    <source>
        <dbReference type="ARBA" id="ARBA00023186"/>
    </source>
</evidence>
<accession>A0A327Z0C2</accession>
<dbReference type="InterPro" id="IPR013126">
    <property type="entry name" value="Hsp_70_fam"/>
</dbReference>
<keyword evidence="7" id="KW-0472">Membrane</keyword>
<gene>
    <name evidence="8" type="ORF">B0I29_122109</name>
</gene>
<name>A0A327Z0C2_9ACTN</name>
<protein>
    <submittedName>
        <fullName evidence="8">WD40 repeat protein</fullName>
    </submittedName>
</protein>
<dbReference type="Gene3D" id="2.120.10.30">
    <property type="entry name" value="TolB, C-terminal domain"/>
    <property type="match status" value="2"/>
</dbReference>
<dbReference type="InterPro" id="IPR018181">
    <property type="entry name" value="Heat_shock_70_CS"/>
</dbReference>
<dbReference type="GO" id="GO:0030968">
    <property type="term" value="P:endoplasmic reticulum unfolded protein response"/>
    <property type="evidence" value="ECO:0007669"/>
    <property type="project" value="TreeGrafter"/>
</dbReference>
<dbReference type="Proteomes" id="UP000249341">
    <property type="component" value="Unassembled WGS sequence"/>
</dbReference>
<keyword evidence="5" id="KW-0143">Chaperone</keyword>
<reference evidence="8 9" key="1">
    <citation type="submission" date="2018-06" db="EMBL/GenBank/DDBJ databases">
        <title>Genomic Encyclopedia of Type Strains, Phase III (KMG-III): the genomes of soil and plant-associated and newly described type strains.</title>
        <authorList>
            <person name="Whitman W."/>
        </authorList>
    </citation>
    <scope>NUCLEOTIDE SEQUENCE [LARGE SCALE GENOMIC DNA]</scope>
    <source>
        <strain evidence="8 9">CGMCC 4.7090</strain>
    </source>
</reference>
<feature type="compositionally biased region" description="Polar residues" evidence="6">
    <location>
        <begin position="594"/>
        <end position="609"/>
    </location>
</feature>
<keyword evidence="7" id="KW-0812">Transmembrane</keyword>
<evidence type="ECO:0000313" key="9">
    <source>
        <dbReference type="Proteomes" id="UP000249341"/>
    </source>
</evidence>
<proteinExistence type="inferred from homology"/>
<dbReference type="RefSeq" id="WP_111653823.1">
    <property type="nucleotide sequence ID" value="NZ_JACHWI010000008.1"/>
</dbReference>
<evidence type="ECO:0000256" key="4">
    <source>
        <dbReference type="ARBA" id="ARBA00023016"/>
    </source>
</evidence>
<dbReference type="InterPro" id="IPR043129">
    <property type="entry name" value="ATPase_NBD"/>
</dbReference>
<dbReference type="AlphaFoldDB" id="A0A327Z0C2"/>
<feature type="compositionally biased region" description="Basic and acidic residues" evidence="6">
    <location>
        <begin position="471"/>
        <end position="486"/>
    </location>
</feature>
<evidence type="ECO:0000256" key="3">
    <source>
        <dbReference type="ARBA" id="ARBA00022840"/>
    </source>
</evidence>
<keyword evidence="3" id="KW-0067">ATP-binding</keyword>
<keyword evidence="4" id="KW-0346">Stress response</keyword>
<feature type="region of interest" description="Disordered" evidence="6">
    <location>
        <begin position="407"/>
        <end position="486"/>
    </location>
</feature>
<evidence type="ECO:0000256" key="7">
    <source>
        <dbReference type="SAM" id="Phobius"/>
    </source>
</evidence>
<organism evidence="8 9">
    <name type="scientific">Actinoplanes lutulentus</name>
    <dbReference type="NCBI Taxonomy" id="1287878"/>
    <lineage>
        <taxon>Bacteria</taxon>
        <taxon>Bacillati</taxon>
        <taxon>Actinomycetota</taxon>
        <taxon>Actinomycetes</taxon>
        <taxon>Micromonosporales</taxon>
        <taxon>Micromonosporaceae</taxon>
        <taxon>Actinoplanes</taxon>
    </lineage>
</organism>
<dbReference type="SUPFAM" id="SSF69304">
    <property type="entry name" value="Tricorn protease N-terminal domain"/>
    <property type="match status" value="1"/>
</dbReference>
<sequence length="959" mass="99417">MTADYGLGIDLGTTHTAAAVLTGGRVESARLGARRMEIPSAVFVKEDGGLLVGEAAERRGQDEPGRLAREFKRRLGDSVPILAGGMPFSAHALTGKLLRYVLDTVTRQQGGPPASVELTYPAHWGPYKREQLDQAIRLADVGPVHLLSEPEAVARWRGLAPGETAAVYDLGGSSFDVAVIRREGDSFTLLGTPEGVDQLGGGDFDAAVYAHVLGALDGVDLTDPETAPALARLRRDCIEAKESLSFDTEVTVPVALPGRHTRVHITRSDFEALITLAIRDTVDATQRALRSAGVKPEQLSGILLAGGSSRIPLVARVLTEEFGRPVVIDAHPELSVALGAASVAVPASIALSFGAGDGHSRSNTFNGTETAASPDSPSVPGATASNGIAPTVESASEISRAESIVAVSNGGPPTETAATEPAPTAQAPTAQTQAPTAPAQAPTSPAPVQAQAQPPVPAQAAPVSSPPANRWDPREFPPRPAHKQDFTDLREPVDPWAAAEAEAHAAALEAAQAAALPISPAPASFAPSSPAAAFAPTTPAATVPTPAYPAPAYPAPTGPTPPAHPAPTTPVPMTHAPVSSTVPLSPAAPDATRTAGTTVPMSGSSGSDGDFEPSTQFIPATYGAGSPPVPPARRKRTMLVSGAAALVLVAAAIGIVLSNLGSKDDDAAKGTTPGASTAASAVPGAIPAANLLVRVDTGGEMNTDTWKTRIQYLNAADGSRRDLPGSVPGDTLPRWSNDRQQIALTNRVGNTATIYVMNRDGGDRRPLVEDVTGGRVVWSADDTEVAYVKKVGEVSQIFTIPVAGGEPRQLTTSDAAKDDPIYSGDGTSIIYWAAQDGVRSLFELNLADPQEPGTRLTDAELGDSLDPAVSPDGAHILFTKKVDGENYDIWAIAADGSNAQPVTEDEAREMDPTWSPDGAWIAYTRGDLNHPQIVIERMDGSDEQTLTKGSAREGHPCWF</sequence>
<feature type="compositionally biased region" description="Pro residues" evidence="6">
    <location>
        <begin position="552"/>
        <end position="570"/>
    </location>
</feature>
<dbReference type="PRINTS" id="PR00301">
    <property type="entry name" value="HEATSHOCK70"/>
</dbReference>
<dbReference type="Pfam" id="PF07676">
    <property type="entry name" value="PD40"/>
    <property type="match status" value="1"/>
</dbReference>
<feature type="region of interest" description="Disordered" evidence="6">
    <location>
        <begin position="552"/>
        <end position="571"/>
    </location>
</feature>
<dbReference type="Gene3D" id="3.30.420.40">
    <property type="match status" value="2"/>
</dbReference>
<evidence type="ECO:0000256" key="6">
    <source>
        <dbReference type="SAM" id="MobiDB-lite"/>
    </source>
</evidence>
<dbReference type="Gene3D" id="3.90.640.10">
    <property type="entry name" value="Actin, Chain A, domain 4"/>
    <property type="match status" value="1"/>
</dbReference>
<feature type="transmembrane region" description="Helical" evidence="7">
    <location>
        <begin position="638"/>
        <end position="660"/>
    </location>
</feature>
<dbReference type="EMBL" id="QLMJ01000022">
    <property type="protein sequence ID" value="RAK27726.1"/>
    <property type="molecule type" value="Genomic_DNA"/>
</dbReference>
<feature type="region of interest" description="Disordered" evidence="6">
    <location>
        <begin position="940"/>
        <end position="959"/>
    </location>
</feature>
<feature type="region of interest" description="Disordered" evidence="6">
    <location>
        <begin position="586"/>
        <end position="609"/>
    </location>
</feature>
<dbReference type="PROSITE" id="PS01036">
    <property type="entry name" value="HSP70_3"/>
    <property type="match status" value="1"/>
</dbReference>
<evidence type="ECO:0000256" key="1">
    <source>
        <dbReference type="ARBA" id="ARBA00007381"/>
    </source>
</evidence>
<dbReference type="InterPro" id="IPR011042">
    <property type="entry name" value="6-blade_b-propeller_TolB-like"/>
</dbReference>
<dbReference type="GO" id="GO:0140662">
    <property type="term" value="F:ATP-dependent protein folding chaperone"/>
    <property type="evidence" value="ECO:0007669"/>
    <property type="project" value="InterPro"/>
</dbReference>
<feature type="compositionally biased region" description="Basic and acidic residues" evidence="6">
    <location>
        <begin position="950"/>
        <end position="959"/>
    </location>
</feature>
<dbReference type="PANTHER" id="PTHR45639">
    <property type="entry name" value="HSC70CB, ISOFORM G-RELATED"/>
    <property type="match status" value="1"/>
</dbReference>
<feature type="region of interest" description="Disordered" evidence="6">
    <location>
        <begin position="356"/>
        <end position="387"/>
    </location>
</feature>
<feature type="compositionally biased region" description="Low complexity" evidence="6">
    <location>
        <begin position="407"/>
        <end position="468"/>
    </location>
</feature>
<comment type="similarity">
    <text evidence="1">Belongs to the heat shock protein 70 family.</text>
</comment>
<dbReference type="SUPFAM" id="SSF53067">
    <property type="entry name" value="Actin-like ATPase domain"/>
    <property type="match status" value="2"/>
</dbReference>
<evidence type="ECO:0000313" key="8">
    <source>
        <dbReference type="EMBL" id="RAK27726.1"/>
    </source>
</evidence>
<dbReference type="OrthoDB" id="9766019at2"/>
<dbReference type="GO" id="GO:0005524">
    <property type="term" value="F:ATP binding"/>
    <property type="evidence" value="ECO:0007669"/>
    <property type="project" value="UniProtKB-KW"/>
</dbReference>
<evidence type="ECO:0000256" key="2">
    <source>
        <dbReference type="ARBA" id="ARBA00022741"/>
    </source>
</evidence>
<dbReference type="Pfam" id="PF00012">
    <property type="entry name" value="HSP70"/>
    <property type="match status" value="1"/>
</dbReference>
<keyword evidence="7" id="KW-1133">Transmembrane helix</keyword>
<comment type="caution">
    <text evidence="8">The sequence shown here is derived from an EMBL/GenBank/DDBJ whole genome shotgun (WGS) entry which is preliminary data.</text>
</comment>
<keyword evidence="9" id="KW-1185">Reference proteome</keyword>
<keyword evidence="2" id="KW-0547">Nucleotide-binding</keyword>
<dbReference type="InterPro" id="IPR011659">
    <property type="entry name" value="WD40"/>
</dbReference>
<dbReference type="PANTHER" id="PTHR45639:SF34">
    <property type="entry name" value="CHAPERONE PROTEIN DNAK"/>
    <property type="match status" value="1"/>
</dbReference>
<feature type="compositionally biased region" description="Polar residues" evidence="6">
    <location>
        <begin position="361"/>
        <end position="376"/>
    </location>
</feature>